<dbReference type="GO" id="GO:0015095">
    <property type="term" value="F:magnesium ion transmembrane transporter activity"/>
    <property type="evidence" value="ECO:0007669"/>
    <property type="project" value="TreeGrafter"/>
</dbReference>
<dbReference type="Pfam" id="PF01544">
    <property type="entry name" value="CorA"/>
    <property type="match status" value="1"/>
</dbReference>
<feature type="transmembrane region" description="Helical" evidence="13">
    <location>
        <begin position="336"/>
        <end position="356"/>
    </location>
</feature>
<dbReference type="GO" id="GO:0005886">
    <property type="term" value="C:plasma membrane"/>
    <property type="evidence" value="ECO:0007669"/>
    <property type="project" value="UniProtKB-SubCell"/>
</dbReference>
<evidence type="ECO:0000256" key="3">
    <source>
        <dbReference type="ARBA" id="ARBA00022448"/>
    </source>
</evidence>
<evidence type="ECO:0000256" key="2">
    <source>
        <dbReference type="ARBA" id="ARBA00009765"/>
    </source>
</evidence>
<keyword evidence="4" id="KW-1003">Cell membrane</keyword>
<keyword evidence="6" id="KW-0460">Magnesium</keyword>
<keyword evidence="7 13" id="KW-1133">Transmembrane helix</keyword>
<gene>
    <name evidence="14" type="ORF">KB1_05860</name>
</gene>
<evidence type="ECO:0000256" key="13">
    <source>
        <dbReference type="SAM" id="Phobius"/>
    </source>
</evidence>
<feature type="transmembrane region" description="Helical" evidence="13">
    <location>
        <begin position="305"/>
        <end position="324"/>
    </location>
</feature>
<dbReference type="Proteomes" id="UP000825072">
    <property type="component" value="Chromosome 1"/>
</dbReference>
<evidence type="ECO:0000256" key="7">
    <source>
        <dbReference type="ARBA" id="ARBA00022989"/>
    </source>
</evidence>
<dbReference type="Gene3D" id="1.20.58.340">
    <property type="entry name" value="Magnesium transport protein CorA, transmembrane region"/>
    <property type="match status" value="2"/>
</dbReference>
<dbReference type="GO" id="GO:0050897">
    <property type="term" value="F:cobalt ion binding"/>
    <property type="evidence" value="ECO:0007669"/>
    <property type="project" value="TreeGrafter"/>
</dbReference>
<evidence type="ECO:0000313" key="14">
    <source>
        <dbReference type="EMBL" id="BCY24596.1"/>
    </source>
</evidence>
<organism evidence="14 15">
    <name type="scientific">Cutibacterium modestum</name>
    <dbReference type="NCBI Taxonomy" id="2559073"/>
    <lineage>
        <taxon>Bacteria</taxon>
        <taxon>Bacillati</taxon>
        <taxon>Actinomycetota</taxon>
        <taxon>Actinomycetes</taxon>
        <taxon>Propionibacteriales</taxon>
        <taxon>Propionibacteriaceae</taxon>
        <taxon>Cutibacterium</taxon>
    </lineage>
</organism>
<dbReference type="InterPro" id="IPR045863">
    <property type="entry name" value="CorA_TM1_TM2"/>
</dbReference>
<dbReference type="GO" id="GO:0015087">
    <property type="term" value="F:cobalt ion transmembrane transporter activity"/>
    <property type="evidence" value="ECO:0007669"/>
    <property type="project" value="TreeGrafter"/>
</dbReference>
<dbReference type="SUPFAM" id="SSF144083">
    <property type="entry name" value="Magnesium transport protein CorA, transmembrane region"/>
    <property type="match status" value="1"/>
</dbReference>
<feature type="region of interest" description="Disordered" evidence="12">
    <location>
        <begin position="1"/>
        <end position="31"/>
    </location>
</feature>
<protein>
    <submittedName>
        <fullName evidence="14">Magnesium transporter</fullName>
    </submittedName>
</protein>
<dbReference type="InterPro" id="IPR002523">
    <property type="entry name" value="MgTranspt_CorA/ZnTranspt_ZntB"/>
</dbReference>
<accession>A0AAD1KP58</accession>
<dbReference type="SUPFAM" id="SSF143865">
    <property type="entry name" value="CorA soluble domain-like"/>
    <property type="match status" value="1"/>
</dbReference>
<dbReference type="GO" id="GO:0000287">
    <property type="term" value="F:magnesium ion binding"/>
    <property type="evidence" value="ECO:0007669"/>
    <property type="project" value="TreeGrafter"/>
</dbReference>
<comment type="catalytic activity">
    <reaction evidence="10">
        <text>Mg(2+)(in) = Mg(2+)(out)</text>
        <dbReference type="Rhea" id="RHEA:29827"/>
        <dbReference type="ChEBI" id="CHEBI:18420"/>
    </reaction>
</comment>
<evidence type="ECO:0000256" key="1">
    <source>
        <dbReference type="ARBA" id="ARBA00004651"/>
    </source>
</evidence>
<evidence type="ECO:0000256" key="9">
    <source>
        <dbReference type="ARBA" id="ARBA00023136"/>
    </source>
</evidence>
<evidence type="ECO:0000256" key="11">
    <source>
        <dbReference type="ARBA" id="ARBA00045497"/>
    </source>
</evidence>
<comment type="subcellular location">
    <subcellularLocation>
        <location evidence="1">Cell membrane</location>
        <topology evidence="1">Multi-pass membrane protein</topology>
    </subcellularLocation>
</comment>
<keyword evidence="8" id="KW-0406">Ion transport</keyword>
<dbReference type="FunFam" id="1.20.58.340:FF:000004">
    <property type="entry name" value="Magnesium transport protein CorA"/>
    <property type="match status" value="1"/>
</dbReference>
<evidence type="ECO:0000256" key="8">
    <source>
        <dbReference type="ARBA" id="ARBA00023065"/>
    </source>
</evidence>
<dbReference type="InterPro" id="IPR045861">
    <property type="entry name" value="CorA_cytoplasmic_dom"/>
</dbReference>
<feature type="compositionally biased region" description="Polar residues" evidence="12">
    <location>
        <begin position="1"/>
        <end position="24"/>
    </location>
</feature>
<keyword evidence="5 13" id="KW-0812">Transmembrane</keyword>
<keyword evidence="3" id="KW-0813">Transport</keyword>
<dbReference type="AlphaFoldDB" id="A0AAD1KP58"/>
<evidence type="ECO:0000256" key="10">
    <source>
        <dbReference type="ARBA" id="ARBA00034269"/>
    </source>
</evidence>
<sequence length="362" mass="40525">MSATFQPKNTALTSARTRGGTSPVATGPIADTKPGIVDIKWFEQGVPTDPEHQPDVESTLSWLDGHPERLGIIVEQSPNRTQIKRLVDLMSLDPLLAEDLAEGHQRPKLERHGEALFLVLHPPFYIDSIEDVAFVEAEVIKRRNCVVVIMQRIPDELSSLRWAPRLPRDGELLRHGPESVLYTILDGVVDQTFPVISGIQFDIEQIERQVFSGDSAAPERIYRLSREAIDLQHATNPLIPIIAALRAGSAKHQVPPELQAYLVDVADHLARISSQITDIRELLTQILTVNATLVDQRSNEDLKIISGWAAILVVPTLIGSIYGMNFDNMPELHWRFGYLYCILAMVASSVILYAIFRKNNWL</sequence>
<evidence type="ECO:0000256" key="6">
    <source>
        <dbReference type="ARBA" id="ARBA00022842"/>
    </source>
</evidence>
<dbReference type="PANTHER" id="PTHR46494">
    <property type="entry name" value="CORA FAMILY METAL ION TRANSPORTER (EUROFUNG)"/>
    <property type="match status" value="1"/>
</dbReference>
<name>A0AAD1KP58_9ACTN</name>
<dbReference type="PANTHER" id="PTHR46494:SF1">
    <property type="entry name" value="CORA FAMILY METAL ION TRANSPORTER (EUROFUNG)"/>
    <property type="match status" value="1"/>
</dbReference>
<comment type="function">
    <text evidence="11">Mediates influx of magnesium ions. Alternates between open and closed states. Activated by low cytoplasmic Mg(2+) levels. Inactive when cytoplasmic Mg(2+) levels are high.</text>
</comment>
<evidence type="ECO:0000256" key="5">
    <source>
        <dbReference type="ARBA" id="ARBA00022692"/>
    </source>
</evidence>
<evidence type="ECO:0000256" key="4">
    <source>
        <dbReference type="ARBA" id="ARBA00022475"/>
    </source>
</evidence>
<dbReference type="EMBL" id="AP024747">
    <property type="protein sequence ID" value="BCY24596.1"/>
    <property type="molecule type" value="Genomic_DNA"/>
</dbReference>
<evidence type="ECO:0000313" key="15">
    <source>
        <dbReference type="Proteomes" id="UP000825072"/>
    </source>
</evidence>
<keyword evidence="9 13" id="KW-0472">Membrane</keyword>
<dbReference type="CDD" id="cd12830">
    <property type="entry name" value="MtCorA-like"/>
    <property type="match status" value="1"/>
</dbReference>
<evidence type="ECO:0000256" key="12">
    <source>
        <dbReference type="SAM" id="MobiDB-lite"/>
    </source>
</evidence>
<proteinExistence type="inferred from homology"/>
<dbReference type="Gene3D" id="3.30.460.20">
    <property type="entry name" value="CorA soluble domain-like"/>
    <property type="match status" value="1"/>
</dbReference>
<reference evidence="14" key="1">
    <citation type="submission" date="2021-06" db="EMBL/GenBank/DDBJ databases">
        <title>Genome sequence of Cutibacterium modestum strain KB17-24694.</title>
        <authorList>
            <person name="Dekio I."/>
            <person name="Asahina A."/>
            <person name="Nishida M."/>
        </authorList>
    </citation>
    <scope>NUCLEOTIDE SEQUENCE</scope>
    <source>
        <strain evidence="14">KB17-24694</strain>
    </source>
</reference>
<comment type="similarity">
    <text evidence="2">Belongs to the CorA metal ion transporter (MIT) (TC 1.A.35) family.</text>
</comment>